<reference evidence="7 8" key="1">
    <citation type="submission" date="2020-08" db="EMBL/GenBank/DDBJ databases">
        <title>Paraeoetvoesia sp. YC-7-48 draft genome sequence.</title>
        <authorList>
            <person name="Yao L."/>
        </authorList>
    </citation>
    <scope>NUCLEOTIDE SEQUENCE [LARGE SCALE GENOMIC DNA]</scope>
    <source>
        <strain evidence="8">YC-7-48</strain>
    </source>
</reference>
<evidence type="ECO:0000256" key="1">
    <source>
        <dbReference type="ARBA" id="ARBA00010062"/>
    </source>
</evidence>
<evidence type="ECO:0000256" key="5">
    <source>
        <dbReference type="SAM" id="SignalP"/>
    </source>
</evidence>
<dbReference type="InterPro" id="IPR051010">
    <property type="entry name" value="BCAA_transport"/>
</dbReference>
<keyword evidence="3 5" id="KW-0732">Signal</keyword>
<evidence type="ECO:0000313" key="7">
    <source>
        <dbReference type="EMBL" id="MBC2769076.1"/>
    </source>
</evidence>
<accession>A0A842HLD1</accession>
<dbReference type="InterPro" id="IPR028081">
    <property type="entry name" value="Leu-bd"/>
</dbReference>
<dbReference type="InterPro" id="IPR028082">
    <property type="entry name" value="Peripla_BP_I"/>
</dbReference>
<dbReference type="AlphaFoldDB" id="A0A842HLD1"/>
<keyword evidence="4" id="KW-0029">Amino-acid transport</keyword>
<dbReference type="EMBL" id="JACJUU010000002">
    <property type="protein sequence ID" value="MBC2769076.1"/>
    <property type="molecule type" value="Genomic_DNA"/>
</dbReference>
<dbReference type="InterPro" id="IPR000709">
    <property type="entry name" value="Leu_Ile_Val-bd"/>
</dbReference>
<comment type="similarity">
    <text evidence="1">Belongs to the leucine-binding protein family.</text>
</comment>
<name>A0A842HLD1_9BURK</name>
<protein>
    <submittedName>
        <fullName evidence="7">ABC transporter substrate-binding protein</fullName>
    </submittedName>
</protein>
<evidence type="ECO:0000259" key="6">
    <source>
        <dbReference type="Pfam" id="PF13458"/>
    </source>
</evidence>
<keyword evidence="8" id="KW-1185">Reference proteome</keyword>
<evidence type="ECO:0000256" key="4">
    <source>
        <dbReference type="ARBA" id="ARBA00022970"/>
    </source>
</evidence>
<comment type="caution">
    <text evidence="7">The sequence shown here is derived from an EMBL/GenBank/DDBJ whole genome shotgun (WGS) entry which is preliminary data.</text>
</comment>
<sequence length="399" mass="43242">MYSFIGKRFKVGAAACAVAGSLLAAPVLADEIKVGLLSQYSGTYSWWGQEYDRGVEMFMAETGGKVGDHTVTVVKRDEGGANPQRARQLAQELIVRDKVQYLTGGVFTPTVMGTSDIVDQTKTPYVFVNAATSSMTNKTPYFARVGYTSWAYAVPLMKWAYEQGAREAVTVIADYAPGTDLAQAFDTSFTELGGKITELIKVPLGTTDFSTYLQRISDSGTKHVFMFMPVGPMSAGFIKAFQDRGLGKGGVQLYAGAETQESDLPAIGDSAQGIITSLHYSPYLDNPENKAFVEKYKAKFGPDAIPSLASMGVYDAMQVIAHMIKATDGKKDGDAAMASIKGYSWKSPRGPVTIDPNTREITQNIYIRKVQKVDGGLLGNVPVHTYEAVAEPWHARNPK</sequence>
<dbReference type="SUPFAM" id="SSF53822">
    <property type="entry name" value="Periplasmic binding protein-like I"/>
    <property type="match status" value="1"/>
</dbReference>
<feature type="signal peptide" evidence="5">
    <location>
        <begin position="1"/>
        <end position="24"/>
    </location>
</feature>
<evidence type="ECO:0000256" key="2">
    <source>
        <dbReference type="ARBA" id="ARBA00022448"/>
    </source>
</evidence>
<dbReference type="Proteomes" id="UP000545386">
    <property type="component" value="Unassembled WGS sequence"/>
</dbReference>
<evidence type="ECO:0000256" key="3">
    <source>
        <dbReference type="ARBA" id="ARBA00022729"/>
    </source>
</evidence>
<dbReference type="PANTHER" id="PTHR30483">
    <property type="entry name" value="LEUCINE-SPECIFIC-BINDING PROTEIN"/>
    <property type="match status" value="1"/>
</dbReference>
<dbReference type="CDD" id="cd20013">
    <property type="entry name" value="PBP1_RPA0985_benzoate-like"/>
    <property type="match status" value="1"/>
</dbReference>
<proteinExistence type="inferred from homology"/>
<dbReference type="GO" id="GO:0006865">
    <property type="term" value="P:amino acid transport"/>
    <property type="evidence" value="ECO:0007669"/>
    <property type="project" value="UniProtKB-KW"/>
</dbReference>
<dbReference type="Gene3D" id="3.40.50.2300">
    <property type="match status" value="2"/>
</dbReference>
<dbReference type="PANTHER" id="PTHR30483:SF6">
    <property type="entry name" value="PERIPLASMIC BINDING PROTEIN OF ABC TRANSPORTER FOR NATURAL AMINO ACIDS"/>
    <property type="match status" value="1"/>
</dbReference>
<feature type="chain" id="PRO_5033016761" evidence="5">
    <location>
        <begin position="25"/>
        <end position="399"/>
    </location>
</feature>
<organism evidence="7 8">
    <name type="scientific">Pusillimonas minor</name>
    <dbReference type="NCBI Taxonomy" id="2697024"/>
    <lineage>
        <taxon>Bacteria</taxon>
        <taxon>Pseudomonadati</taxon>
        <taxon>Pseudomonadota</taxon>
        <taxon>Betaproteobacteria</taxon>
        <taxon>Burkholderiales</taxon>
        <taxon>Alcaligenaceae</taxon>
        <taxon>Pusillimonas</taxon>
    </lineage>
</organism>
<dbReference type="PRINTS" id="PR00337">
    <property type="entry name" value="LEUILEVALBP"/>
</dbReference>
<dbReference type="Pfam" id="PF13458">
    <property type="entry name" value="Peripla_BP_6"/>
    <property type="match status" value="1"/>
</dbReference>
<gene>
    <name evidence="7" type="ORF">GTU67_03990</name>
</gene>
<dbReference type="RefSeq" id="WP_185778869.1">
    <property type="nucleotide sequence ID" value="NZ_JACJUU010000002.1"/>
</dbReference>
<feature type="domain" description="Leucine-binding protein" evidence="6">
    <location>
        <begin position="31"/>
        <end position="371"/>
    </location>
</feature>
<evidence type="ECO:0000313" key="8">
    <source>
        <dbReference type="Proteomes" id="UP000545386"/>
    </source>
</evidence>
<keyword evidence="2" id="KW-0813">Transport</keyword>